<sequence>MEYNPKTLPRPPSSHSLITSDIISYPKVLSSIPIYFNL</sequence>
<name>A0A8S5LAU5_9CAUD</name>
<proteinExistence type="predicted"/>
<dbReference type="EMBL" id="BK014664">
    <property type="protein sequence ID" value="DAD66914.1"/>
    <property type="molecule type" value="Genomic_DNA"/>
</dbReference>
<evidence type="ECO:0000313" key="1">
    <source>
        <dbReference type="EMBL" id="DAD66914.1"/>
    </source>
</evidence>
<accession>A0A8S5LAU5</accession>
<reference evidence="1" key="1">
    <citation type="journal article" date="2021" name="Proc. Natl. Acad. Sci. U.S.A.">
        <title>A Catalog of Tens of Thousands of Viruses from Human Metagenomes Reveals Hidden Associations with Chronic Diseases.</title>
        <authorList>
            <person name="Tisza M.J."/>
            <person name="Buck C.B."/>
        </authorList>
    </citation>
    <scope>NUCLEOTIDE SEQUENCE</scope>
    <source>
        <strain evidence="1">Ctv2R2</strain>
    </source>
</reference>
<organism evidence="1">
    <name type="scientific">Siphoviridae sp. ctv2R2</name>
    <dbReference type="NCBI Taxonomy" id="2823609"/>
    <lineage>
        <taxon>Viruses</taxon>
        <taxon>Duplodnaviria</taxon>
        <taxon>Heunggongvirae</taxon>
        <taxon>Uroviricota</taxon>
        <taxon>Caudoviricetes</taxon>
    </lineage>
</organism>
<protein>
    <submittedName>
        <fullName evidence="1">Uncharacterized protein</fullName>
    </submittedName>
</protein>